<organism evidence="1 2">
    <name type="scientific">Pleurodeles waltl</name>
    <name type="common">Iberian ribbed newt</name>
    <dbReference type="NCBI Taxonomy" id="8319"/>
    <lineage>
        <taxon>Eukaryota</taxon>
        <taxon>Metazoa</taxon>
        <taxon>Chordata</taxon>
        <taxon>Craniata</taxon>
        <taxon>Vertebrata</taxon>
        <taxon>Euteleostomi</taxon>
        <taxon>Amphibia</taxon>
        <taxon>Batrachia</taxon>
        <taxon>Caudata</taxon>
        <taxon>Salamandroidea</taxon>
        <taxon>Salamandridae</taxon>
        <taxon>Pleurodelinae</taxon>
        <taxon>Pleurodeles</taxon>
    </lineage>
</organism>
<comment type="caution">
    <text evidence="1">The sequence shown here is derived from an EMBL/GenBank/DDBJ whole genome shotgun (WGS) entry which is preliminary data.</text>
</comment>
<dbReference type="EMBL" id="JANPWB010000011">
    <property type="protein sequence ID" value="KAJ1121574.1"/>
    <property type="molecule type" value="Genomic_DNA"/>
</dbReference>
<accession>A0AAV7P1H4</accession>
<dbReference type="AlphaFoldDB" id="A0AAV7P1H4"/>
<protein>
    <submittedName>
        <fullName evidence="1">Uncharacterized protein</fullName>
    </submittedName>
</protein>
<name>A0AAV7P1H4_PLEWA</name>
<gene>
    <name evidence="1" type="ORF">NDU88_000095</name>
</gene>
<keyword evidence="2" id="KW-1185">Reference proteome</keyword>
<sequence length="267" mass="29691">MRPAIPPIKDVPTPLEDVLSRWKAYRAAVLGVKPAIPPIKDLPVLLEGVQSCYAGDEAYHPPIKKFPTLLKGIMNHCAGAKPAIPPIKDIPLPLEGVQSRCARGKACRPADQRRPCTAGRRTEPLCWGRGLPSHQSRTSLHCWKAYRAAVLGMRPAIPPIKDLPAPLEGGENLCIRGEARHPNNQGRPCAAGRRTEPLCWGRGLPSHQSRASLHRWKAYKLLCQRRGPPSHQSRASLCHWKAYKPLCQRRGPPSHQSRASLHRWKAY</sequence>
<evidence type="ECO:0000313" key="1">
    <source>
        <dbReference type="EMBL" id="KAJ1121574.1"/>
    </source>
</evidence>
<evidence type="ECO:0000313" key="2">
    <source>
        <dbReference type="Proteomes" id="UP001066276"/>
    </source>
</evidence>
<dbReference type="Proteomes" id="UP001066276">
    <property type="component" value="Chromosome 7"/>
</dbReference>
<proteinExistence type="predicted"/>
<reference evidence="1" key="1">
    <citation type="journal article" date="2022" name="bioRxiv">
        <title>Sequencing and chromosome-scale assembly of the giantPleurodeles waltlgenome.</title>
        <authorList>
            <person name="Brown T."/>
            <person name="Elewa A."/>
            <person name="Iarovenko S."/>
            <person name="Subramanian E."/>
            <person name="Araus A.J."/>
            <person name="Petzold A."/>
            <person name="Susuki M."/>
            <person name="Suzuki K.-i.T."/>
            <person name="Hayashi T."/>
            <person name="Toyoda A."/>
            <person name="Oliveira C."/>
            <person name="Osipova E."/>
            <person name="Leigh N.D."/>
            <person name="Simon A."/>
            <person name="Yun M.H."/>
        </authorList>
    </citation>
    <scope>NUCLEOTIDE SEQUENCE</scope>
    <source>
        <strain evidence="1">20211129_DDA</strain>
        <tissue evidence="1">Liver</tissue>
    </source>
</reference>